<accession>A0A9D1DSH7</accession>
<evidence type="ECO:0000256" key="4">
    <source>
        <dbReference type="ARBA" id="ARBA00023136"/>
    </source>
</evidence>
<evidence type="ECO:0000256" key="6">
    <source>
        <dbReference type="ARBA" id="ARBA00023316"/>
    </source>
</evidence>
<comment type="similarity">
    <text evidence="7">Belongs to the transglycosylase MltG family.</text>
</comment>
<feature type="chain" id="PRO_5039367858" description="Endolytic murein transglycosylase" evidence="8">
    <location>
        <begin position="26"/>
        <end position="387"/>
    </location>
</feature>
<feature type="signal peptide" evidence="8">
    <location>
        <begin position="1"/>
        <end position="25"/>
    </location>
</feature>
<reference evidence="9" key="1">
    <citation type="submission" date="2020-10" db="EMBL/GenBank/DDBJ databases">
        <authorList>
            <person name="Gilroy R."/>
        </authorList>
    </citation>
    <scope>NUCLEOTIDE SEQUENCE</scope>
    <source>
        <strain evidence="9">ChiSjej1B19-7085</strain>
    </source>
</reference>
<evidence type="ECO:0000256" key="5">
    <source>
        <dbReference type="ARBA" id="ARBA00023239"/>
    </source>
</evidence>
<keyword evidence="3 7" id="KW-1133">Transmembrane helix</keyword>
<dbReference type="Proteomes" id="UP000886785">
    <property type="component" value="Unassembled WGS sequence"/>
</dbReference>
<keyword evidence="5 7" id="KW-0456">Lyase</keyword>
<dbReference type="GO" id="GO:0005886">
    <property type="term" value="C:plasma membrane"/>
    <property type="evidence" value="ECO:0007669"/>
    <property type="project" value="UniProtKB-UniRule"/>
</dbReference>
<evidence type="ECO:0000313" key="9">
    <source>
        <dbReference type="EMBL" id="HIR58205.1"/>
    </source>
</evidence>
<evidence type="ECO:0000256" key="8">
    <source>
        <dbReference type="SAM" id="SignalP"/>
    </source>
</evidence>
<reference evidence="9" key="2">
    <citation type="journal article" date="2021" name="PeerJ">
        <title>Extensive microbial diversity within the chicken gut microbiome revealed by metagenomics and culture.</title>
        <authorList>
            <person name="Gilroy R."/>
            <person name="Ravi A."/>
            <person name="Getino M."/>
            <person name="Pursley I."/>
            <person name="Horton D.L."/>
            <person name="Alikhan N.F."/>
            <person name="Baker D."/>
            <person name="Gharbi K."/>
            <person name="Hall N."/>
            <person name="Watson M."/>
            <person name="Adriaenssens E.M."/>
            <person name="Foster-Nyarko E."/>
            <person name="Jarju S."/>
            <person name="Secka A."/>
            <person name="Antonio M."/>
            <person name="Oren A."/>
            <person name="Chaudhuri R.R."/>
            <person name="La Ragione R."/>
            <person name="Hildebrand F."/>
            <person name="Pallen M.J."/>
        </authorList>
    </citation>
    <scope>NUCLEOTIDE SEQUENCE</scope>
    <source>
        <strain evidence="9">ChiSjej1B19-7085</strain>
    </source>
</reference>
<keyword evidence="4 7" id="KW-0472">Membrane</keyword>
<keyword evidence="1 7" id="KW-1003">Cell membrane</keyword>
<keyword evidence="2 7" id="KW-0812">Transmembrane</keyword>
<dbReference type="AlphaFoldDB" id="A0A9D1DSH7"/>
<evidence type="ECO:0000256" key="2">
    <source>
        <dbReference type="ARBA" id="ARBA00022692"/>
    </source>
</evidence>
<name>A0A9D1DSH7_9FIRM</name>
<proteinExistence type="inferred from homology"/>
<comment type="function">
    <text evidence="7">Functions as a peptidoglycan terminase that cleaves nascent peptidoglycan strands endolytically to terminate their elongation.</text>
</comment>
<dbReference type="Pfam" id="PF02618">
    <property type="entry name" value="YceG"/>
    <property type="match status" value="1"/>
</dbReference>
<dbReference type="HAMAP" id="MF_02065">
    <property type="entry name" value="MltG"/>
    <property type="match status" value="1"/>
</dbReference>
<dbReference type="InterPro" id="IPR003770">
    <property type="entry name" value="MLTG-like"/>
</dbReference>
<evidence type="ECO:0000313" key="10">
    <source>
        <dbReference type="Proteomes" id="UP000886785"/>
    </source>
</evidence>
<dbReference type="EMBL" id="DVHF01000144">
    <property type="protein sequence ID" value="HIR58205.1"/>
    <property type="molecule type" value="Genomic_DNA"/>
</dbReference>
<dbReference type="GO" id="GO:0008932">
    <property type="term" value="F:lytic endotransglycosylase activity"/>
    <property type="evidence" value="ECO:0007669"/>
    <property type="project" value="UniProtKB-UniRule"/>
</dbReference>
<dbReference type="GO" id="GO:0009252">
    <property type="term" value="P:peptidoglycan biosynthetic process"/>
    <property type="evidence" value="ECO:0007669"/>
    <property type="project" value="UniProtKB-UniRule"/>
</dbReference>
<evidence type="ECO:0000256" key="7">
    <source>
        <dbReference type="HAMAP-Rule" id="MF_02065"/>
    </source>
</evidence>
<feature type="site" description="Important for catalytic activity" evidence="7">
    <location>
        <position position="258"/>
    </location>
</feature>
<keyword evidence="6 7" id="KW-0961">Cell wall biogenesis/degradation</keyword>
<dbReference type="EC" id="4.2.2.29" evidence="7"/>
<sequence length="387" mass="42851">MKAVRRLAPMLLALWMGVSQTPVFAAQEEGVIGTLTMDTRSYIMAPGNIYDFRAAVDGGDLRQEEVRVWSSRDGIAEVERIPNTDKYRITGRSPGVTYIISEVRGVHASIRVTVREGVRQHGEAARSVSIIREETQTPQDTVNVVVSDGVTVPETARMLEENDICAADEFLTAARSNRFDSFSLMGEIPNAGSRSYKLEGYLFPGNYSFEKGSTAEAVIREILENTEDRISEEIRTRADLAGMTTDQLITLASLIQSESRAEKDMPYISAVLRNRLRDGEAHGIPGLQCESTVWYPYRSREEVPEDIRDTFTSMYNTYNFSGLPVGPICNPGMAAIEAALSPADTNDYYYCYSKDGTLYLAETAEEHNANLEQAGLAPPVRIRASGQ</sequence>
<evidence type="ECO:0000256" key="1">
    <source>
        <dbReference type="ARBA" id="ARBA00022475"/>
    </source>
</evidence>
<evidence type="ECO:0000256" key="3">
    <source>
        <dbReference type="ARBA" id="ARBA00022989"/>
    </source>
</evidence>
<protein>
    <recommendedName>
        <fullName evidence="7">Endolytic murein transglycosylase</fullName>
        <ecNumber evidence="7">4.2.2.29</ecNumber>
    </recommendedName>
    <alternativeName>
        <fullName evidence="7">Peptidoglycan lytic transglycosylase</fullName>
    </alternativeName>
    <alternativeName>
        <fullName evidence="7">Peptidoglycan polymerization terminase</fullName>
    </alternativeName>
</protein>
<gene>
    <name evidence="7" type="primary">mltG</name>
    <name evidence="9" type="ORF">IAA54_11125</name>
</gene>
<keyword evidence="8" id="KW-0732">Signal</keyword>
<comment type="caution">
    <text evidence="9">The sequence shown here is derived from an EMBL/GenBank/DDBJ whole genome shotgun (WGS) entry which is preliminary data.</text>
</comment>
<dbReference type="PANTHER" id="PTHR30518:SF2">
    <property type="entry name" value="ENDOLYTIC MUREIN TRANSGLYCOSYLASE"/>
    <property type="match status" value="1"/>
</dbReference>
<dbReference type="PANTHER" id="PTHR30518">
    <property type="entry name" value="ENDOLYTIC MUREIN TRANSGLYCOSYLASE"/>
    <property type="match status" value="1"/>
</dbReference>
<dbReference type="GO" id="GO:0071555">
    <property type="term" value="P:cell wall organization"/>
    <property type="evidence" value="ECO:0007669"/>
    <property type="project" value="UniProtKB-KW"/>
</dbReference>
<organism evidence="9 10">
    <name type="scientific">Candidatus Gallacutalibacter pullicola</name>
    <dbReference type="NCBI Taxonomy" id="2840830"/>
    <lineage>
        <taxon>Bacteria</taxon>
        <taxon>Bacillati</taxon>
        <taxon>Bacillota</taxon>
        <taxon>Clostridia</taxon>
        <taxon>Eubacteriales</taxon>
        <taxon>Candidatus Gallacutalibacter</taxon>
    </lineage>
</organism>
<comment type="catalytic activity">
    <reaction evidence="7">
        <text>a peptidoglycan chain = a peptidoglycan chain with N-acetyl-1,6-anhydromuramyl-[peptide] at the reducing end + a peptidoglycan chain with N-acetylglucosamine at the non-reducing end.</text>
        <dbReference type="EC" id="4.2.2.29"/>
    </reaction>
</comment>